<evidence type="ECO:0000313" key="8">
    <source>
        <dbReference type="Proteomes" id="UP000553632"/>
    </source>
</evidence>
<dbReference type="InterPro" id="IPR037036">
    <property type="entry name" value="PDED_dom_sf"/>
</dbReference>
<accession>A0A7J6RXT5</accession>
<dbReference type="Pfam" id="PF05351">
    <property type="entry name" value="GMP_PDE_delta"/>
    <property type="match status" value="1"/>
</dbReference>
<dbReference type="GO" id="GO:0005929">
    <property type="term" value="C:cilium"/>
    <property type="evidence" value="ECO:0007669"/>
    <property type="project" value="TreeGrafter"/>
</dbReference>
<evidence type="ECO:0000256" key="4">
    <source>
        <dbReference type="ARBA" id="ARBA00023121"/>
    </source>
</evidence>
<evidence type="ECO:0000256" key="3">
    <source>
        <dbReference type="ARBA" id="ARBA00022927"/>
    </source>
</evidence>
<keyword evidence="3" id="KW-0653">Protein transport</keyword>
<dbReference type="GO" id="GO:0008289">
    <property type="term" value="F:lipid binding"/>
    <property type="evidence" value="ECO:0007669"/>
    <property type="project" value="UniProtKB-KW"/>
</dbReference>
<keyword evidence="8" id="KW-1185">Reference proteome</keyword>
<dbReference type="InterPro" id="IPR008015">
    <property type="entry name" value="PDED_dom"/>
</dbReference>
<comment type="caution">
    <text evidence="7">The sequence shown here is derived from an EMBL/GenBank/DDBJ whole genome shotgun (WGS) entry which is preliminary data.</text>
</comment>
<evidence type="ECO:0000256" key="1">
    <source>
        <dbReference type="ARBA" id="ARBA00008102"/>
    </source>
</evidence>
<proteinExistence type="inferred from homology"/>
<evidence type="ECO:0000256" key="5">
    <source>
        <dbReference type="SAM" id="MobiDB-lite"/>
    </source>
</evidence>
<dbReference type="GO" id="GO:0042953">
    <property type="term" value="P:lipoprotein transport"/>
    <property type="evidence" value="ECO:0007669"/>
    <property type="project" value="TreeGrafter"/>
</dbReference>
<feature type="compositionally biased region" description="Basic and acidic residues" evidence="5">
    <location>
        <begin position="78"/>
        <end position="89"/>
    </location>
</feature>
<feature type="region of interest" description="Disordered" evidence="5">
    <location>
        <begin position="112"/>
        <end position="131"/>
    </location>
</feature>
<dbReference type="InterPro" id="IPR014756">
    <property type="entry name" value="Ig_E-set"/>
</dbReference>
<dbReference type="PANTHER" id="PTHR12951">
    <property type="entry name" value="RETINAL PROTEIN 4"/>
    <property type="match status" value="1"/>
</dbReference>
<feature type="compositionally biased region" description="Polar residues" evidence="5">
    <location>
        <begin position="61"/>
        <end position="77"/>
    </location>
</feature>
<dbReference type="GO" id="GO:0060271">
    <property type="term" value="P:cilium assembly"/>
    <property type="evidence" value="ECO:0007669"/>
    <property type="project" value="TreeGrafter"/>
</dbReference>
<gene>
    <name evidence="7" type="ORF">FOZ63_009325</name>
</gene>
<dbReference type="SUPFAM" id="SSF81296">
    <property type="entry name" value="E set domains"/>
    <property type="match status" value="1"/>
</dbReference>
<sequence length="285" mass="31958">QNSHYFKQNTLLSLKRSHDVEAHFGDRPSDDGGAAAGADVRFIQVSASHWPTFEDIFGQRTEPSSSPPSQTDNTNSNEAKEAADSDGSEFSRIEANRWWQWASFRQGSSPAHYRSLESETQQPRESAEAPDTGCLTGWEWITPEVVTKFSCATDEFLCPASANTYGIDFLGFTVRDVDSGVKLLEITKDPPNPGASSSSSVPKPEEDTQQRSIRYHFGPEFLDLRNIGTKLEFSVGEKPIRNFRMIERHYYKDKILKSYDFAMPYCIPNTVNTWEVGLSVGTLHS</sequence>
<comment type="similarity">
    <text evidence="1">Belongs to the PDE6D/unc-119 family.</text>
</comment>
<dbReference type="PANTHER" id="PTHR12951:SF1">
    <property type="entry name" value="PROTEIN UNC-119 HOMOLOG"/>
    <property type="match status" value="1"/>
</dbReference>
<dbReference type="EMBL" id="JABANO010022402">
    <property type="protein sequence ID" value="KAF4725231.1"/>
    <property type="molecule type" value="Genomic_DNA"/>
</dbReference>
<name>A0A7J6RXT5_PEROL</name>
<feature type="region of interest" description="Disordered" evidence="5">
    <location>
        <begin position="57"/>
        <end position="89"/>
    </location>
</feature>
<dbReference type="Gene3D" id="2.70.50.40">
    <property type="entry name" value="GMP phosphodiesterase, delta subunit"/>
    <property type="match status" value="1"/>
</dbReference>
<dbReference type="Proteomes" id="UP000553632">
    <property type="component" value="Unassembled WGS sequence"/>
</dbReference>
<keyword evidence="4" id="KW-0446">Lipid-binding</keyword>
<feature type="non-terminal residue" evidence="7">
    <location>
        <position position="285"/>
    </location>
</feature>
<keyword evidence="2" id="KW-0813">Transport</keyword>
<evidence type="ECO:0000313" key="7">
    <source>
        <dbReference type="EMBL" id="KAF4725231.1"/>
    </source>
</evidence>
<reference evidence="7 8" key="1">
    <citation type="submission" date="2020-04" db="EMBL/GenBank/DDBJ databases">
        <title>Perkinsus olseni comparative genomics.</title>
        <authorList>
            <person name="Bogema D.R."/>
        </authorList>
    </citation>
    <scope>NUCLEOTIDE SEQUENCE [LARGE SCALE GENOMIC DNA]</scope>
    <source>
        <strain evidence="7 8">ATCC PRA-207</strain>
    </source>
</reference>
<feature type="domain" description="GMP phosphodiesterase delta subunit" evidence="6">
    <location>
        <begin position="162"/>
        <end position="276"/>
    </location>
</feature>
<feature type="region of interest" description="Disordered" evidence="5">
    <location>
        <begin position="185"/>
        <end position="210"/>
    </location>
</feature>
<evidence type="ECO:0000259" key="6">
    <source>
        <dbReference type="Pfam" id="PF05351"/>
    </source>
</evidence>
<protein>
    <recommendedName>
        <fullName evidence="6">GMP phosphodiesterase delta subunit domain-containing protein</fullName>
    </recommendedName>
</protein>
<organism evidence="7 8">
    <name type="scientific">Perkinsus olseni</name>
    <name type="common">Perkinsus atlanticus</name>
    <dbReference type="NCBI Taxonomy" id="32597"/>
    <lineage>
        <taxon>Eukaryota</taxon>
        <taxon>Sar</taxon>
        <taxon>Alveolata</taxon>
        <taxon>Perkinsozoa</taxon>
        <taxon>Perkinsea</taxon>
        <taxon>Perkinsida</taxon>
        <taxon>Perkinsidae</taxon>
        <taxon>Perkinsus</taxon>
    </lineage>
</organism>
<dbReference type="InterPro" id="IPR051519">
    <property type="entry name" value="PDE6D_unc-119_myristoyl-bd"/>
</dbReference>
<dbReference type="AlphaFoldDB" id="A0A7J6RXT5"/>
<evidence type="ECO:0000256" key="2">
    <source>
        <dbReference type="ARBA" id="ARBA00022448"/>
    </source>
</evidence>